<feature type="domain" description="AB hydrolase-1" evidence="1">
    <location>
        <begin position="160"/>
        <end position="350"/>
    </location>
</feature>
<dbReference type="Proteomes" id="UP000037397">
    <property type="component" value="Unassembled WGS sequence"/>
</dbReference>
<dbReference type="AlphaFoldDB" id="A0A0L6CNG0"/>
<protein>
    <recommendedName>
        <fullName evidence="1">AB hydrolase-1 domain-containing protein</fullName>
    </recommendedName>
</protein>
<dbReference type="Gene3D" id="3.40.50.1820">
    <property type="entry name" value="alpha/beta hydrolase"/>
    <property type="match status" value="1"/>
</dbReference>
<evidence type="ECO:0000313" key="2">
    <source>
        <dbReference type="EMBL" id="KNX39289.1"/>
    </source>
</evidence>
<dbReference type="GO" id="GO:0003824">
    <property type="term" value="F:catalytic activity"/>
    <property type="evidence" value="ECO:0007669"/>
    <property type="project" value="UniProtKB-ARBA"/>
</dbReference>
<name>A0A0L6CNG0_9MICO</name>
<evidence type="ECO:0000313" key="3">
    <source>
        <dbReference type="Proteomes" id="UP000037397"/>
    </source>
</evidence>
<reference evidence="3" key="1">
    <citation type="submission" date="2015-03" db="EMBL/GenBank/DDBJ databases">
        <title>Luteipulveratus halotolerans sp. nov., a novel actinobacterium (Dermacoccaceae) from Sarawak, Malaysia.</title>
        <authorList>
            <person name="Juboi H."/>
            <person name="Basik A."/>
            <person name="Shamsul S.S."/>
            <person name="Arnold P."/>
            <person name="Schmitt E.K."/>
            <person name="Sanglier J.-J."/>
            <person name="Yeo T."/>
        </authorList>
    </citation>
    <scope>NUCLEOTIDE SEQUENCE [LARGE SCALE GENOMIC DNA]</scope>
    <source>
        <strain evidence="3">C296001</strain>
    </source>
</reference>
<evidence type="ECO:0000259" key="1">
    <source>
        <dbReference type="Pfam" id="PF12697"/>
    </source>
</evidence>
<accession>A0A0L6CNG0</accession>
<dbReference type="InterPro" id="IPR029058">
    <property type="entry name" value="AB_hydrolase_fold"/>
</dbReference>
<dbReference type="Pfam" id="PF12697">
    <property type="entry name" value="Abhydrolase_6"/>
    <property type="match status" value="1"/>
</dbReference>
<dbReference type="SUPFAM" id="SSF53474">
    <property type="entry name" value="alpha/beta-Hydrolases"/>
    <property type="match status" value="1"/>
</dbReference>
<dbReference type="EMBL" id="LAIR01000002">
    <property type="protein sequence ID" value="KNX39289.1"/>
    <property type="molecule type" value="Genomic_DNA"/>
</dbReference>
<dbReference type="InterPro" id="IPR000073">
    <property type="entry name" value="AB_hydrolase_1"/>
</dbReference>
<keyword evidence="3" id="KW-1185">Reference proteome</keyword>
<dbReference type="STRING" id="1631356.VV01_07525"/>
<dbReference type="PATRIC" id="fig|1631356.3.peg.1453"/>
<gene>
    <name evidence="2" type="ORF">VV01_07525</name>
</gene>
<organism evidence="2 3">
    <name type="scientific">Luteipulveratus halotolerans</name>
    <dbReference type="NCBI Taxonomy" id="1631356"/>
    <lineage>
        <taxon>Bacteria</taxon>
        <taxon>Bacillati</taxon>
        <taxon>Actinomycetota</taxon>
        <taxon>Actinomycetes</taxon>
        <taxon>Micrococcales</taxon>
        <taxon>Dermacoccaceae</taxon>
        <taxon>Luteipulveratus</taxon>
    </lineage>
</organism>
<comment type="caution">
    <text evidence="2">The sequence shown here is derived from an EMBL/GenBank/DDBJ whole genome shotgun (WGS) entry which is preliminary data.</text>
</comment>
<sequence length="382" mass="41411">MTKTIGLTAAVLGGAATVVGAAGVGVAAYFMRRIVTPERDQPEDARIVGLTSATVTFEREEQALAPGRYGLWLDHGAGHARIGEIISQDDESRTVTRELLGVDEGTIELGPARWSGYYYAGPPSESLGLPCQEITVRGPVGDLPAWLVPGHGERADRWAVLVHGRGALRDECLRALPTLRELGLTSLVVGYRNDIDGPASTDGRYNLGLSEWEDVDAAIRHALDRGASEVVLFGWSMGGAIVLQALDRSPVADRVSKVVLNAPVIDWGDVISHQADINRVPSPLAALGRELLSGTVSRRVIGVAQPVDVAETNWVARADELRHPVLLIHSEDDEFVPCGPSAALADARPDLVTFERWKVARHCREWNVDPVRWESVVHEFCR</sequence>
<proteinExistence type="predicted"/>